<proteinExistence type="predicted"/>
<feature type="region of interest" description="Disordered" evidence="1">
    <location>
        <begin position="1060"/>
        <end position="1106"/>
    </location>
</feature>
<dbReference type="Pfam" id="PF17663">
    <property type="entry name" value="DUF5525"/>
    <property type="match status" value="1"/>
</dbReference>
<evidence type="ECO:0000313" key="3">
    <source>
        <dbReference type="RefSeq" id="XP_018108448.1"/>
    </source>
</evidence>
<protein>
    <submittedName>
        <fullName evidence="3 4">Uncharacterized protein LOC108711331 isoform X1</fullName>
    </submittedName>
</protein>
<name>A0A1L8H0A2_XENLA</name>
<dbReference type="RefSeq" id="XP_041442649.1">
    <property type="nucleotide sequence ID" value="XM_041586715.1"/>
</dbReference>
<dbReference type="InterPro" id="IPR037656">
    <property type="entry name" value="DUF5525"/>
</dbReference>
<dbReference type="GeneID" id="108711331"/>
<accession>A0A1L8H0A2</accession>
<evidence type="ECO:0000313" key="4">
    <source>
        <dbReference type="RefSeq" id="XP_041442648.1"/>
    </source>
</evidence>
<feature type="compositionally biased region" description="Polar residues" evidence="1">
    <location>
        <begin position="657"/>
        <end position="667"/>
    </location>
</feature>
<keyword evidence="2" id="KW-1185">Reference proteome</keyword>
<dbReference type="OMA" id="WGSATAY"/>
<dbReference type="PANTHER" id="PTHR28422:SF1">
    <property type="entry name" value="SIMILAR TO HUMAN CHROMOSOME 15 OPEN READING FRAME 39"/>
    <property type="match status" value="1"/>
</dbReference>
<evidence type="ECO:0000313" key="2">
    <source>
        <dbReference type="Proteomes" id="UP000186698"/>
    </source>
</evidence>
<feature type="compositionally biased region" description="Polar residues" evidence="1">
    <location>
        <begin position="1007"/>
        <end position="1018"/>
    </location>
</feature>
<dbReference type="PaxDb" id="8355-A0A1L8H0A2"/>
<reference evidence="3" key="1">
    <citation type="submission" date="2022-04" db="UniProtKB">
        <authorList>
            <consortium name="RefSeq"/>
        </authorList>
    </citation>
    <scope>IDENTIFICATION</scope>
    <source>
        <strain evidence="3 4">J_2021</strain>
        <tissue evidence="3 4">Erythrocytes</tissue>
    </source>
</reference>
<dbReference type="OrthoDB" id="9908305at2759"/>
<dbReference type="InterPro" id="IPR042567">
    <property type="entry name" value="SPIN/Ssty_sf"/>
</dbReference>
<dbReference type="Gene3D" id="2.80.10.70">
    <property type="entry name" value="Spindlin/Ssty"/>
    <property type="match status" value="1"/>
</dbReference>
<dbReference type="PANTHER" id="PTHR28422">
    <property type="entry name" value="SIMILAR TO HUMAN CHROMOSOME 15 OPEN READING FRAME 39"/>
    <property type="match status" value="1"/>
</dbReference>
<feature type="region of interest" description="Disordered" evidence="1">
    <location>
        <begin position="501"/>
        <end position="528"/>
    </location>
</feature>
<feature type="compositionally biased region" description="Polar residues" evidence="1">
    <location>
        <begin position="1068"/>
        <end position="1077"/>
    </location>
</feature>
<feature type="compositionally biased region" description="Polar residues" evidence="1">
    <location>
        <begin position="501"/>
        <end position="514"/>
    </location>
</feature>
<dbReference type="Proteomes" id="UP000186698">
    <property type="component" value="Chromosome 3L"/>
</dbReference>
<feature type="region of interest" description="Disordered" evidence="1">
    <location>
        <begin position="1366"/>
        <end position="1412"/>
    </location>
</feature>
<feature type="region of interest" description="Disordered" evidence="1">
    <location>
        <begin position="562"/>
        <end position="611"/>
    </location>
</feature>
<feature type="region of interest" description="Disordered" evidence="1">
    <location>
        <begin position="1007"/>
        <end position="1030"/>
    </location>
</feature>
<gene>
    <name evidence="3 4 5" type="primary">LOC108711331</name>
</gene>
<dbReference type="CTD" id="108711331"/>
<dbReference type="RefSeq" id="XP_018108448.1">
    <property type="nucleotide sequence ID" value="XM_018252959.2"/>
</dbReference>
<dbReference type="KEGG" id="xla:108711331"/>
<dbReference type="Bgee" id="108711331">
    <property type="expression patterns" value="Expressed in egg cell and 18 other cell types or tissues"/>
</dbReference>
<dbReference type="RefSeq" id="XP_041442648.1">
    <property type="nucleotide sequence ID" value="XM_041586714.1"/>
</dbReference>
<evidence type="ECO:0000313" key="5">
    <source>
        <dbReference type="RefSeq" id="XP_041442649.1"/>
    </source>
</evidence>
<feature type="region of interest" description="Disordered" evidence="1">
    <location>
        <begin position="655"/>
        <end position="675"/>
    </location>
</feature>
<feature type="compositionally biased region" description="Polar residues" evidence="1">
    <location>
        <begin position="578"/>
        <end position="590"/>
    </location>
</feature>
<sequence length="1483" mass="163468">MSRNLQQGFLDHTMHNKLEMGPQRNPSSCPQKASAEEFFTYKSYTNYSLPTPSAHNSASPWGSATAYLQYAGSALNQHLRTDRGICYRNEVEGTDNILRPGSQLLETTENNFQVQQHNPGLSYPLSPQGCPTFAMPRPMYRSPTSYMEYDTLALPFGIQPGFQQIPSLAAEQNPCFAYPSSHLSSTKNKPHYSGPLEVGSTSHCFSQGLQDQSQQYKQRDYANSSLQIPRSQGEILKDCYPSLNHNVQMTYNQAYNPGELQRNPKFIPSHQHQTYKSSAFYSNMGDVYSMSHHLIRDVYADRPSPFGCSIDKARLPNSVKEMTMFTDRGVRVSTEHRKMEQGVNESVKEESSQIQVENELCKDLKNVAKDLQLGMGKGDKEHMYDTSQEDKVQILSSRNSEKGIEWVGSLKDSFVQKAIQSPHRSVYPHIKNLHPASAHSTDVQESGQENSVSQVLGSEIRFKTPAPCGPSDKKLDLSPAKECLQKSNIIEGTQRQVLQASSLQVTSENQTSEDNNSHHPEAASSSANLINSEVDENDGRSSPPMPVINDVFSLAPYREYLEGTAPHPFPTQRESTRDSQLPSPHTSPQMNRPHDFEKRTPSTPTLDSNYKPPISDFCLRENKCDITVQATDCKKASVIHAEERVLDLSLKKSLDSVNPSQGSNTAYTPVVGSPQKSADSIVSKMEAGSTMASMNCSMQATSSSTSPKTSESSFLQEIGGTNSSQVTAKNTALMPNISCSSQTSAGNNPLFYSTSGSSQSPHHMFSINCSSPVAAGSTRFMNHSSQDSLGSNSIMSSMVCSSQVTGSNPLITSMTSSSTAASDNIAQLTTTSCFSQTSAGNTNSLSSMSSFLPAMETSPRLMSSMSRSSQVAAGSTPFVSSTSQASVESNPLMASMIYSPEVTGSTSLITSMNSSSQATAGCATTITSLSSSSHGTVQCTPLITSQCFSSKATSTSSPKSDSPCFPNTNQALNICPTLNIVLPISKCYDFSKTQVPKFILPNNNSLCSSSASVEPSENTEWRKRPHTDISQVSPNVLENENSFHSSKTFMFKKYKMMKLPSTGGETQGEASKPSSHTLPVPVHSPPEGAHSLPPSAPESSPTLGEANVSLATDGAPLFKGSRKHFTELHKRLCTTILNSVAISPLGVLQDLLTKNMEKERPKSPVKVKSSSRSIDPLKNSQHHNLWLDIDGVRLALHKLLSLLETFMFTRICPFPHVIRAGAIFIPIYLVKEILYPELLGTSIDRVLQSHKVELRPTTLSEVKALRETELKDCPSRMLKLLALKQLPDVYPDLVHLYWEDCIQKQIDKKLPLSLSQEEVAHTENTPEASLLDKGHLEVAPELNKSSSLVLKLQRVWKQSGTHLYKTQRKLSSQESKTDSLRKKQQVSGKKRGRKPRKVSPRKNRSRCGGGSKVFPDLVGRRILHLFDDGDQEAWFPGRVLRVHRQTRRLLDTQFEVLYDEEPGTRYYLELLQDYEKGWLRLDN</sequence>
<feature type="compositionally biased region" description="Basic residues" evidence="1">
    <location>
        <begin position="1382"/>
        <end position="1405"/>
    </location>
</feature>
<evidence type="ECO:0000256" key="1">
    <source>
        <dbReference type="SAM" id="MobiDB-lite"/>
    </source>
</evidence>
<organism evidence="3">
    <name type="scientific">Xenopus laevis</name>
    <name type="common">African clawed frog</name>
    <dbReference type="NCBI Taxonomy" id="8355"/>
    <lineage>
        <taxon>Eukaryota</taxon>
        <taxon>Metazoa</taxon>
        <taxon>Chordata</taxon>
        <taxon>Craniata</taxon>
        <taxon>Vertebrata</taxon>
        <taxon>Euteleostomi</taxon>
        <taxon>Amphibia</taxon>
        <taxon>Batrachia</taxon>
        <taxon>Anura</taxon>
        <taxon>Pipoidea</taxon>
        <taxon>Pipidae</taxon>
        <taxon>Xenopodinae</taxon>
        <taxon>Xenopus</taxon>
        <taxon>Xenopus</taxon>
    </lineage>
</organism>